<evidence type="ECO:0000313" key="2">
    <source>
        <dbReference type="EMBL" id="CAB3977710.1"/>
    </source>
</evidence>
<dbReference type="PANTHER" id="PTHR34153:SF2">
    <property type="entry name" value="SI:CH211-262H13.3-RELATED"/>
    <property type="match status" value="1"/>
</dbReference>
<name>A0A7D9D5U9_PARCT</name>
<gene>
    <name evidence="2" type="ORF">PACLA_8A081646</name>
</gene>
<dbReference type="Proteomes" id="UP001152795">
    <property type="component" value="Unassembled WGS sequence"/>
</dbReference>
<proteinExistence type="predicted"/>
<comment type="caution">
    <text evidence="2">The sequence shown here is derived from an EMBL/GenBank/DDBJ whole genome shotgun (WGS) entry which is preliminary data.</text>
</comment>
<keyword evidence="3" id="KW-1185">Reference proteome</keyword>
<feature type="compositionally biased region" description="Acidic residues" evidence="1">
    <location>
        <begin position="105"/>
        <end position="115"/>
    </location>
</feature>
<feature type="compositionally biased region" description="Polar residues" evidence="1">
    <location>
        <begin position="160"/>
        <end position="175"/>
    </location>
</feature>
<feature type="region of interest" description="Disordered" evidence="1">
    <location>
        <begin position="81"/>
        <end position="175"/>
    </location>
</feature>
<feature type="compositionally biased region" description="Polar residues" evidence="1">
    <location>
        <begin position="246"/>
        <end position="266"/>
    </location>
</feature>
<dbReference type="EMBL" id="CACRXK020000064">
    <property type="protein sequence ID" value="CAB3977710.1"/>
    <property type="molecule type" value="Genomic_DNA"/>
</dbReference>
<protein>
    <submittedName>
        <fullName evidence="2">Uncharacterized protein</fullName>
    </submittedName>
</protein>
<sequence>MNKFAVVEFLKDQTVAIVRESWIENCDRDLYCYWPSKNAKNKVIQDDLPDKEKWRRYKVRVFMYTSDYGQAKKYLKIAEETSNMEESESPPKRKRVPCARFQENSDSEMDGEESDCSLNPTKKKNEHRESQQSLSLPKPPEFLSNSKVAPEQNKNDTTRPRTMSSTLPGATSNSCSNARMLSNLFPTDSLELSIVENMVDQRLKDVHLIILSILLCVLDLPDLQSMLPDDFGRGFTASSYMTSRPSSFATNDDNLQNRTPNSTPKSSGRGLAETIGASERQASSPAVQNFQRSVLVKLDAMLANQQEALSLLRKLVGASKSPGGGELLEDVIRKQMDSTDDLQAVCNKLNEDDSFKAKMVKVLSALSGQNVGDTTRRIMAKLGSNKLWSQYSMKGRKGKLAFDKLSLCGVIKTDYGQAKKYLKIAEETSNMEESESPPKRKRVPCARFQENSDSEMGKKKINQESFTITLSVVRTNDSGRIV</sequence>
<accession>A0A7D9D5U9</accession>
<dbReference type="PANTHER" id="PTHR34153">
    <property type="entry name" value="SI:CH211-262H13.3-RELATED-RELATED"/>
    <property type="match status" value="1"/>
</dbReference>
<dbReference type="OrthoDB" id="6616134at2759"/>
<dbReference type="AlphaFoldDB" id="A0A7D9D5U9"/>
<evidence type="ECO:0000313" key="3">
    <source>
        <dbReference type="Proteomes" id="UP001152795"/>
    </source>
</evidence>
<organism evidence="2 3">
    <name type="scientific">Paramuricea clavata</name>
    <name type="common">Red gorgonian</name>
    <name type="synonym">Violescent sea-whip</name>
    <dbReference type="NCBI Taxonomy" id="317549"/>
    <lineage>
        <taxon>Eukaryota</taxon>
        <taxon>Metazoa</taxon>
        <taxon>Cnidaria</taxon>
        <taxon>Anthozoa</taxon>
        <taxon>Octocorallia</taxon>
        <taxon>Malacalcyonacea</taxon>
        <taxon>Plexauridae</taxon>
        <taxon>Paramuricea</taxon>
    </lineage>
</organism>
<feature type="region of interest" description="Disordered" evidence="1">
    <location>
        <begin position="428"/>
        <end position="457"/>
    </location>
</feature>
<evidence type="ECO:0000256" key="1">
    <source>
        <dbReference type="SAM" id="MobiDB-lite"/>
    </source>
</evidence>
<reference evidence="2" key="1">
    <citation type="submission" date="2020-04" db="EMBL/GenBank/DDBJ databases">
        <authorList>
            <person name="Alioto T."/>
            <person name="Alioto T."/>
            <person name="Gomez Garrido J."/>
        </authorList>
    </citation>
    <scope>NUCLEOTIDE SEQUENCE</scope>
    <source>
        <strain evidence="2">A484AB</strain>
    </source>
</reference>
<feature type="region of interest" description="Disordered" evidence="1">
    <location>
        <begin position="246"/>
        <end position="283"/>
    </location>
</feature>